<sequence length="53" mass="6217">MKIDGKKQEEILNKLNSADLSNPILKRSADEMKKDPVNAKENYSRMHHRHNRS</sequence>
<gene>
    <name evidence="2" type="ORF">NEPTK9_000338</name>
</gene>
<dbReference type="NCBIfam" id="NF041705">
    <property type="entry name" value="RIPP_cyclo_YhhA"/>
    <property type="match status" value="1"/>
</dbReference>
<accession>A0ABS0AY01</accession>
<dbReference type="Proteomes" id="UP001194714">
    <property type="component" value="Unassembled WGS sequence"/>
</dbReference>
<organism evidence="2 3">
    <name type="scientific">Candidatus Neptunichlamydia vexilliferae</name>
    <dbReference type="NCBI Taxonomy" id="1651774"/>
    <lineage>
        <taxon>Bacteria</taxon>
        <taxon>Pseudomonadati</taxon>
        <taxon>Chlamydiota</taxon>
        <taxon>Chlamydiia</taxon>
        <taxon>Parachlamydiales</taxon>
        <taxon>Simkaniaceae</taxon>
        <taxon>Candidatus Neptunichlamydia</taxon>
    </lineage>
</organism>
<dbReference type="EMBL" id="JAAEJV010000005">
    <property type="protein sequence ID" value="MBF5058839.1"/>
    <property type="molecule type" value="Genomic_DNA"/>
</dbReference>
<reference evidence="2 3" key="1">
    <citation type="submission" date="2020-01" db="EMBL/GenBank/DDBJ databases">
        <title>Draft genome sequence of Cand. Neptunochlamydia vexilliferae K9.</title>
        <authorList>
            <person name="Schulz F."/>
            <person name="Koestlbacher S."/>
            <person name="Wascher F."/>
            <person name="Pizzetti I."/>
            <person name="Horn M."/>
        </authorList>
    </citation>
    <scope>NUCLEOTIDE SEQUENCE [LARGE SCALE GENOMIC DNA]</scope>
    <source>
        <strain evidence="2 3">K9</strain>
    </source>
</reference>
<proteinExistence type="predicted"/>
<protein>
    <submittedName>
        <fullName evidence="2">Uncharacterized protein</fullName>
    </submittedName>
</protein>
<evidence type="ECO:0000313" key="3">
    <source>
        <dbReference type="Proteomes" id="UP001194714"/>
    </source>
</evidence>
<feature type="region of interest" description="Disordered" evidence="1">
    <location>
        <begin position="14"/>
        <end position="53"/>
    </location>
</feature>
<comment type="caution">
    <text evidence="2">The sequence shown here is derived from an EMBL/GenBank/DDBJ whole genome shotgun (WGS) entry which is preliminary data.</text>
</comment>
<feature type="compositionally biased region" description="Basic and acidic residues" evidence="1">
    <location>
        <begin position="27"/>
        <end position="44"/>
    </location>
</feature>
<name>A0ABS0AY01_9BACT</name>
<evidence type="ECO:0000256" key="1">
    <source>
        <dbReference type="SAM" id="MobiDB-lite"/>
    </source>
</evidence>
<dbReference type="RefSeq" id="WP_194847129.1">
    <property type="nucleotide sequence ID" value="NZ_JAAEJV010000005.1"/>
</dbReference>
<keyword evidence="3" id="KW-1185">Reference proteome</keyword>
<evidence type="ECO:0000313" key="2">
    <source>
        <dbReference type="EMBL" id="MBF5058839.1"/>
    </source>
</evidence>